<keyword evidence="2" id="KW-0808">Transferase</keyword>
<dbReference type="AlphaFoldDB" id="A0A9X2RQG2"/>
<name>A0A9X2RQG2_9ACTN</name>
<dbReference type="PANTHER" id="PTHR43464:SF19">
    <property type="entry name" value="UBIQUINONE BIOSYNTHESIS O-METHYLTRANSFERASE, MITOCHONDRIAL"/>
    <property type="match status" value="1"/>
</dbReference>
<dbReference type="RefSeq" id="WP_168092776.1">
    <property type="nucleotide sequence ID" value="NZ_JAATER010000095.1"/>
</dbReference>
<dbReference type="Pfam" id="PF13649">
    <property type="entry name" value="Methyltransf_25"/>
    <property type="match status" value="1"/>
</dbReference>
<dbReference type="InterPro" id="IPR029063">
    <property type="entry name" value="SAM-dependent_MTases_sf"/>
</dbReference>
<evidence type="ECO:0000256" key="1">
    <source>
        <dbReference type="ARBA" id="ARBA00022603"/>
    </source>
</evidence>
<sequence>MLTLDRVIEPEHAAPTLVHARPATCLQSYQSALEQVGIGSGWHVLDAGCGSGDFLPWLAELVGPEGRVSAVDRIARNTAIAEERMRQYDPGRAVDVRHANVLDLPHADGSFDAVWCADVLQHLDDGMLERALRELRRVVRPGGLVAVQVPDVTALAVRPGDPFLLTDFFRAAAPSCPYARQLLRSRELHRWLREAGLASVRQHTTVIEHIAPLEPETLRFWTRICALIARQARGLGSGWDHRMVPFADAGAEDHPLRSRHGYVSEGTTVAVGTVPAPPVS</sequence>
<evidence type="ECO:0000259" key="4">
    <source>
        <dbReference type="Pfam" id="PF13649"/>
    </source>
</evidence>
<proteinExistence type="predicted"/>
<gene>
    <name evidence="5" type="ORF">NQU55_22100</name>
</gene>
<evidence type="ECO:0000313" key="6">
    <source>
        <dbReference type="Proteomes" id="UP001142374"/>
    </source>
</evidence>
<dbReference type="SUPFAM" id="SSF53335">
    <property type="entry name" value="S-adenosyl-L-methionine-dependent methyltransferases"/>
    <property type="match status" value="1"/>
</dbReference>
<dbReference type="EMBL" id="JANIID010000021">
    <property type="protein sequence ID" value="MCQ8772441.1"/>
    <property type="molecule type" value="Genomic_DNA"/>
</dbReference>
<comment type="caution">
    <text evidence="5">The sequence shown here is derived from an EMBL/GenBank/DDBJ whole genome shotgun (WGS) entry which is preliminary data.</text>
</comment>
<keyword evidence="3" id="KW-0949">S-adenosyl-L-methionine</keyword>
<keyword evidence="6" id="KW-1185">Reference proteome</keyword>
<dbReference type="PANTHER" id="PTHR43464">
    <property type="entry name" value="METHYLTRANSFERASE"/>
    <property type="match status" value="1"/>
</dbReference>
<feature type="domain" description="Methyltransferase" evidence="4">
    <location>
        <begin position="44"/>
        <end position="143"/>
    </location>
</feature>
<reference evidence="5" key="1">
    <citation type="submission" date="2022-06" db="EMBL/GenBank/DDBJ databases">
        <title>WGS of actinobacteria.</title>
        <authorList>
            <person name="Thawai C."/>
        </authorList>
    </citation>
    <scope>NUCLEOTIDE SEQUENCE</scope>
    <source>
        <strain evidence="5">AA8</strain>
    </source>
</reference>
<evidence type="ECO:0000256" key="3">
    <source>
        <dbReference type="ARBA" id="ARBA00022691"/>
    </source>
</evidence>
<protein>
    <submittedName>
        <fullName evidence="5">Methyltransferase domain-containing protein</fullName>
    </submittedName>
</protein>
<dbReference type="CDD" id="cd02440">
    <property type="entry name" value="AdoMet_MTases"/>
    <property type="match status" value="1"/>
</dbReference>
<dbReference type="GO" id="GO:0008168">
    <property type="term" value="F:methyltransferase activity"/>
    <property type="evidence" value="ECO:0007669"/>
    <property type="project" value="UniProtKB-KW"/>
</dbReference>
<organism evidence="5 6">
    <name type="scientific">Streptomyces telluris</name>
    <dbReference type="NCBI Taxonomy" id="2720021"/>
    <lineage>
        <taxon>Bacteria</taxon>
        <taxon>Bacillati</taxon>
        <taxon>Actinomycetota</taxon>
        <taxon>Actinomycetes</taxon>
        <taxon>Kitasatosporales</taxon>
        <taxon>Streptomycetaceae</taxon>
        <taxon>Streptomyces</taxon>
    </lineage>
</organism>
<keyword evidence="1 5" id="KW-0489">Methyltransferase</keyword>
<dbReference type="InterPro" id="IPR041698">
    <property type="entry name" value="Methyltransf_25"/>
</dbReference>
<dbReference type="Proteomes" id="UP001142374">
    <property type="component" value="Unassembled WGS sequence"/>
</dbReference>
<dbReference type="GO" id="GO:0032259">
    <property type="term" value="P:methylation"/>
    <property type="evidence" value="ECO:0007669"/>
    <property type="project" value="UniProtKB-KW"/>
</dbReference>
<accession>A0A9X2RQG2</accession>
<evidence type="ECO:0000313" key="5">
    <source>
        <dbReference type="EMBL" id="MCQ8772441.1"/>
    </source>
</evidence>
<dbReference type="Gene3D" id="3.40.50.150">
    <property type="entry name" value="Vaccinia Virus protein VP39"/>
    <property type="match status" value="1"/>
</dbReference>
<evidence type="ECO:0000256" key="2">
    <source>
        <dbReference type="ARBA" id="ARBA00022679"/>
    </source>
</evidence>